<dbReference type="PANTHER" id="PTHR11022">
    <property type="entry name" value="PEPTIDOGLYCAN RECOGNITION PROTEIN"/>
    <property type="match status" value="1"/>
</dbReference>
<comment type="similarity">
    <text evidence="1 4">Belongs to the N-acetylmuramoyl-L-alanine amidase 2 family.</text>
</comment>
<dbReference type="CDD" id="cd06583">
    <property type="entry name" value="PGRP"/>
    <property type="match status" value="1"/>
</dbReference>
<dbReference type="RefSeq" id="YP_009804623.1">
    <property type="nucleotide sequence ID" value="NC_048002.1"/>
</dbReference>
<keyword evidence="4" id="KW-0426">Late protein</keyword>
<organism evidence="7 8">
    <name type="scientific">Escherichia phage SRT7</name>
    <dbReference type="NCBI Taxonomy" id="2268589"/>
    <lineage>
        <taxon>Viruses</taxon>
        <taxon>Duplodnaviria</taxon>
        <taxon>Heunggongvirae</taxon>
        <taxon>Uroviricota</taxon>
        <taxon>Caudoviricetes</taxon>
        <taxon>Autographivirales</taxon>
        <taxon>Autotranscriptaviridae</taxon>
        <taxon>Studiervirinae</taxon>
        <taxon>Foetvirus</taxon>
        <taxon>Foetvirus P1723</taxon>
        <taxon>Foetvirus SRT7</taxon>
    </lineage>
</organism>
<dbReference type="Proteomes" id="UP000252591">
    <property type="component" value="Segment"/>
</dbReference>
<name>A0A2Z5H3G7_9CAUD</name>
<dbReference type="GO" id="GO:0042742">
    <property type="term" value="P:defense response to bacterium"/>
    <property type="evidence" value="ECO:0007669"/>
    <property type="project" value="UniProtKB-KW"/>
</dbReference>
<evidence type="ECO:0000259" key="6">
    <source>
        <dbReference type="SMART" id="SM00701"/>
    </source>
</evidence>
<dbReference type="InterPro" id="IPR015510">
    <property type="entry name" value="PGRP"/>
</dbReference>
<dbReference type="InterPro" id="IPR006619">
    <property type="entry name" value="PGRP_domain_met/bac"/>
</dbReference>
<dbReference type="SMART" id="SM00644">
    <property type="entry name" value="Ami_2"/>
    <property type="match status" value="1"/>
</dbReference>
<evidence type="ECO:0000313" key="7">
    <source>
        <dbReference type="EMBL" id="AXC34593.1"/>
    </source>
</evidence>
<comment type="function">
    <text evidence="4">Plays an important role in the switch between viral transcription and genome replication. Once produced in sufficient amount, interacts with and inhibits the viral RNA polymerase that becomes unable to produce additional late transcripts. This lysozyme-polymerase complex in turn plays an active role in viral genome replication and packaging.</text>
</comment>
<dbReference type="KEGG" id="vg:54995217"/>
<dbReference type="GO" id="GO:0032897">
    <property type="term" value="P:negative regulation of viral transcription"/>
    <property type="evidence" value="ECO:0007669"/>
    <property type="project" value="InterPro"/>
</dbReference>
<keyword evidence="4" id="KW-0862">Zinc</keyword>
<keyword evidence="4" id="KW-0378">Hydrolase</keyword>
<dbReference type="GO" id="GO:0044659">
    <property type="term" value="P:viral release from host cell by cytolysis"/>
    <property type="evidence" value="ECO:0007669"/>
    <property type="project" value="UniProtKB-UniRule"/>
</dbReference>
<dbReference type="GO" id="GO:0008270">
    <property type="term" value="F:zinc ion binding"/>
    <property type="evidence" value="ECO:0007669"/>
    <property type="project" value="InterPro"/>
</dbReference>
<comment type="catalytic activity">
    <reaction evidence="4">
        <text>Hydrolyzes the link between N-acetylmuramoyl residues and L-amino acid residues in certain cell-wall glycopeptides.</text>
        <dbReference type="EC" id="3.5.1.28"/>
    </reaction>
</comment>
<evidence type="ECO:0000259" key="5">
    <source>
        <dbReference type="SMART" id="SM00644"/>
    </source>
</evidence>
<dbReference type="Pfam" id="PF01510">
    <property type="entry name" value="Amidase_2"/>
    <property type="match status" value="1"/>
</dbReference>
<feature type="binding site" evidence="4">
    <location>
        <position position="123"/>
    </location>
    <ligand>
        <name>Zn(2+)</name>
        <dbReference type="ChEBI" id="CHEBI:29105"/>
    </ligand>
</feature>
<dbReference type="PANTHER" id="PTHR11022:SF41">
    <property type="entry name" value="PEPTIDOGLYCAN-RECOGNITION PROTEIN LC-RELATED"/>
    <property type="match status" value="1"/>
</dbReference>
<dbReference type="InterPro" id="IPR036505">
    <property type="entry name" value="Amidase/PGRP_sf"/>
</dbReference>
<dbReference type="GO" id="GO:0030430">
    <property type="term" value="C:host cell cytoplasm"/>
    <property type="evidence" value="ECO:0007669"/>
    <property type="project" value="UniProtKB-SubCell"/>
</dbReference>
<comment type="cofactor">
    <cofactor evidence="4">
        <name>Zn(2+)</name>
        <dbReference type="ChEBI" id="CHEBI:29105"/>
    </cofactor>
    <text evidence="4">Zn(2+) is required for amidase activity.</text>
</comment>
<reference evidence="7" key="1">
    <citation type="submission" date="2018-05" db="EMBL/GenBank/DDBJ databases">
        <title>Genome sequence of Escherichia coli phage SRT7.</title>
        <authorList>
            <person name="Fan X."/>
            <person name="Zhao K."/>
            <person name="Song S."/>
            <person name="Zhao Z."/>
        </authorList>
    </citation>
    <scope>NUCLEOTIDE SEQUENCE [LARGE SCALE GENOMIC DNA]</scope>
</reference>
<protein>
    <recommendedName>
        <fullName evidence="4">Endolysin</fullName>
        <ecNumber evidence="4">3.5.1.28</ecNumber>
    </recommendedName>
    <alternativeName>
        <fullName evidence="4">N-acetylmuramoyl-L-alanine amidase</fullName>
    </alternativeName>
</protein>
<feature type="binding site" evidence="4">
    <location>
        <position position="131"/>
    </location>
    <ligand>
        <name>Zn(2+)</name>
        <dbReference type="ChEBI" id="CHEBI:29105"/>
    </ligand>
</feature>
<comment type="subcellular location">
    <subcellularLocation>
        <location evidence="4">Host cytoplasm</location>
    </subcellularLocation>
    <text evidence="4">The endolysin is cytoplasmic, but can reach the periplasmic space with the help of the holins which disrupt the host cell membrane.</text>
</comment>
<evidence type="ECO:0000313" key="8">
    <source>
        <dbReference type="Proteomes" id="UP000252591"/>
    </source>
</evidence>
<feature type="domain" description="N-acetylmuramoyl-L-alanine amidase" evidence="5">
    <location>
        <begin position="1"/>
        <end position="133"/>
    </location>
</feature>
<dbReference type="SUPFAM" id="SSF55846">
    <property type="entry name" value="N-acetylmuramoyl-L-alanine amidase-like"/>
    <property type="match status" value="1"/>
</dbReference>
<dbReference type="EMBL" id="MH370477">
    <property type="protein sequence ID" value="AXC34593.1"/>
    <property type="molecule type" value="Genomic_DNA"/>
</dbReference>
<keyword evidence="4" id="KW-0204">Cytolysis</keyword>
<feature type="binding site" evidence="4">
    <location>
        <position position="18"/>
    </location>
    <ligand>
        <name>Zn(2+)</name>
        <dbReference type="ChEBI" id="CHEBI:29105"/>
    </ligand>
</feature>
<evidence type="ECO:0000256" key="4">
    <source>
        <dbReference type="HAMAP-Rule" id="MF_04111"/>
    </source>
</evidence>
<dbReference type="EC" id="3.5.1.28" evidence="4"/>
<comment type="subunit">
    <text evidence="4">Interacts with the viral RNA polymerase.</text>
</comment>
<dbReference type="HAMAP" id="MF_04111">
    <property type="entry name" value="ENDOLYSIN_T7"/>
    <property type="match status" value="1"/>
</dbReference>
<accession>A0A2Z5H3G7</accession>
<feature type="domain" description="Peptidoglycan recognition protein family" evidence="6">
    <location>
        <begin position="1"/>
        <end position="127"/>
    </location>
</feature>
<dbReference type="GO" id="GO:0009253">
    <property type="term" value="P:peptidoglycan catabolic process"/>
    <property type="evidence" value="ECO:0007669"/>
    <property type="project" value="UniProtKB-UniRule"/>
</dbReference>
<dbReference type="GO" id="GO:0008745">
    <property type="term" value="F:N-acetylmuramoyl-L-alanine amidase activity"/>
    <property type="evidence" value="ECO:0007669"/>
    <property type="project" value="UniProtKB-UniRule"/>
</dbReference>
<dbReference type="Gene3D" id="3.40.80.10">
    <property type="entry name" value="Peptidoglycan recognition protein-like"/>
    <property type="match status" value="1"/>
</dbReference>
<keyword evidence="8" id="KW-1185">Reference proteome</keyword>
<comment type="activity regulation">
    <text evidence="4">Binding to the viral RNA polymerase inhibits amidase activity.</text>
</comment>
<evidence type="ECO:0000256" key="2">
    <source>
        <dbReference type="ARBA" id="ARBA00022529"/>
    </source>
</evidence>
<feature type="site" description="Essential for amidase activity and zinc hydrate coordination" evidence="4">
    <location>
        <position position="47"/>
    </location>
</feature>
<keyword evidence="4" id="KW-1188">Viral release from host cell</keyword>
<dbReference type="SMART" id="SM00701">
    <property type="entry name" value="PGRP"/>
    <property type="match status" value="1"/>
</dbReference>
<keyword evidence="4" id="KW-0479">Metal-binding</keyword>
<keyword evidence="4" id="KW-0578">Host cell lysis by virus</keyword>
<dbReference type="InterPro" id="IPR002502">
    <property type="entry name" value="Amidase_domain"/>
</dbReference>
<evidence type="ECO:0000256" key="3">
    <source>
        <dbReference type="ARBA" id="ARBA00022638"/>
    </source>
</evidence>
<keyword evidence="3 4" id="KW-0081">Bacteriolytic enzyme</keyword>
<dbReference type="InterPro" id="IPR034689">
    <property type="entry name" value="Endolysin_T7_type"/>
</dbReference>
<sequence>MANVKFKERAATKTLIVHCAATKPTMNIGLREIRQWHKERGFLDVGYHFIIRRDGTIETGRDVNQVGAHTVGQNDSSVGICLVGGVDDKMQPQANFTPQQMATLRKLLDELKVKFPGVAIKGHRDFAAKACPSFDVKRWLDTNELVTAK</sequence>
<keyword evidence="2 4" id="KW-0929">Antimicrobial</keyword>
<dbReference type="GeneID" id="54995217"/>
<evidence type="ECO:0000256" key="1">
    <source>
        <dbReference type="ARBA" id="ARBA00007553"/>
    </source>
</evidence>
<proteinExistence type="inferred from homology"/>
<comment type="function">
    <text evidence="4">Endolysin with amidase activity that degrades host peptidoglycans and participates with the holin and spanin proteins in the sequential events which lead to the programmed host cell lysis releasing the mature viral particles. Once the holin has permeabilized the host cell membrane, the endolysin can reach the periplasm and breaking down the peptidoglycan layer.</text>
</comment>
<keyword evidence="4" id="KW-1035">Host cytoplasm</keyword>